<feature type="compositionally biased region" description="Basic residues" evidence="1">
    <location>
        <begin position="23"/>
        <end position="36"/>
    </location>
</feature>
<gene>
    <name evidence="2" type="ORF">SAMN05216586_10237</name>
</gene>
<dbReference type="EMBL" id="FNVE01000002">
    <property type="protein sequence ID" value="SEF82647.1"/>
    <property type="molecule type" value="Genomic_DNA"/>
</dbReference>
<proteinExistence type="predicted"/>
<name>A0AAQ1JP38_9GAMM</name>
<evidence type="ECO:0000313" key="3">
    <source>
        <dbReference type="Proteomes" id="UP000243518"/>
    </source>
</evidence>
<feature type="region of interest" description="Disordered" evidence="1">
    <location>
        <begin position="22"/>
        <end position="41"/>
    </location>
</feature>
<accession>A0AAQ1JP38</accession>
<organism evidence="2 3">
    <name type="scientific">Halopseudomonas aestusnigri</name>
    <dbReference type="NCBI Taxonomy" id="857252"/>
    <lineage>
        <taxon>Bacteria</taxon>
        <taxon>Pseudomonadati</taxon>
        <taxon>Pseudomonadota</taxon>
        <taxon>Gammaproteobacteria</taxon>
        <taxon>Pseudomonadales</taxon>
        <taxon>Pseudomonadaceae</taxon>
        <taxon>Halopseudomonas</taxon>
    </lineage>
</organism>
<reference evidence="2 3" key="1">
    <citation type="submission" date="2016-10" db="EMBL/GenBank/DDBJ databases">
        <authorList>
            <person name="Varghese N."/>
            <person name="Submissions S."/>
        </authorList>
    </citation>
    <scope>NUCLEOTIDE SEQUENCE [LARGE SCALE GENOMIC DNA]</scope>
    <source>
        <strain evidence="2 3">CECT 8317</strain>
    </source>
</reference>
<evidence type="ECO:0000256" key="1">
    <source>
        <dbReference type="SAM" id="MobiDB-lite"/>
    </source>
</evidence>
<dbReference type="Proteomes" id="UP000243518">
    <property type="component" value="Unassembled WGS sequence"/>
</dbReference>
<dbReference type="AlphaFoldDB" id="A0AAQ1JP38"/>
<sequence length="77" mass="8113">MADACDLGSDRAQQLLDDALAARRQKASRPAARKPRGPLSTTRTASIVMKPFPSSGARRCRGLSAVWIASSCANGRG</sequence>
<comment type="caution">
    <text evidence="2">The sequence shown here is derived from an EMBL/GenBank/DDBJ whole genome shotgun (WGS) entry which is preliminary data.</text>
</comment>
<evidence type="ECO:0000313" key="2">
    <source>
        <dbReference type="EMBL" id="SEF82647.1"/>
    </source>
</evidence>
<protein>
    <submittedName>
        <fullName evidence="2">Uncharacterized protein</fullName>
    </submittedName>
</protein>
<keyword evidence="3" id="KW-1185">Reference proteome</keyword>